<dbReference type="EMBL" id="JAGMUV010000051">
    <property type="protein sequence ID" value="KAH7109518.1"/>
    <property type="molecule type" value="Genomic_DNA"/>
</dbReference>
<name>A0A9P9I6E4_9HYPO</name>
<dbReference type="AlphaFoldDB" id="A0A9P9I6E4"/>
<comment type="caution">
    <text evidence="2">The sequence shown here is derived from an EMBL/GenBank/DDBJ whole genome shotgun (WGS) entry which is preliminary data.</text>
</comment>
<keyword evidence="3" id="KW-1185">Reference proteome</keyword>
<evidence type="ECO:0000313" key="2">
    <source>
        <dbReference type="EMBL" id="KAH7109518.1"/>
    </source>
</evidence>
<dbReference type="Proteomes" id="UP000738349">
    <property type="component" value="Unassembled WGS sequence"/>
</dbReference>
<dbReference type="OrthoDB" id="5242916at2759"/>
<gene>
    <name evidence="2" type="ORF">EDB81DRAFT_929629</name>
</gene>
<sequence length="361" mass="40213">MTSSVNFSVMAETFTLFPQLPVELRQQIWEASYQRPGIHIFDVCFPQPVSSKQSRTEQAFTRADETQGKTRYKTYENQIFLDSLSITRGPSDGISSPKAFTRDPSMYRTTNALSSTCVASSKTIKRYMDSSNQEQTNSVYLPGKGKRVSYNNTTDALCLHFGPSNVVENSTQDSLADSACPVMRNNISIVLEGAWSEGMAASLFAARRVALDIRELWSSKELNPTIMEVVYLCCCIQNGLEVLYLIDYCVGRCQKCRKGELTSGELTNRKCDLAKELDPEDRKMDVVYGTGVTYREVSDLERLGWDPDHPSFTVARIMGEVIREQQGASGPFRSVRVLVCDEEGTDEGVIAVHVNCTGEAS</sequence>
<dbReference type="PANTHER" id="PTHR35910">
    <property type="entry name" value="2EXR DOMAIN-CONTAINING PROTEIN"/>
    <property type="match status" value="1"/>
</dbReference>
<evidence type="ECO:0000313" key="3">
    <source>
        <dbReference type="Proteomes" id="UP000738349"/>
    </source>
</evidence>
<proteinExistence type="predicted"/>
<dbReference type="PANTHER" id="PTHR35910:SF1">
    <property type="entry name" value="2EXR DOMAIN-CONTAINING PROTEIN"/>
    <property type="match status" value="1"/>
</dbReference>
<evidence type="ECO:0000259" key="1">
    <source>
        <dbReference type="Pfam" id="PF20150"/>
    </source>
</evidence>
<feature type="domain" description="2EXR" evidence="1">
    <location>
        <begin position="14"/>
        <end position="124"/>
    </location>
</feature>
<reference evidence="2" key="1">
    <citation type="journal article" date="2021" name="Nat. Commun.">
        <title>Genetic determinants of endophytism in the Arabidopsis root mycobiome.</title>
        <authorList>
            <person name="Mesny F."/>
            <person name="Miyauchi S."/>
            <person name="Thiergart T."/>
            <person name="Pickel B."/>
            <person name="Atanasova L."/>
            <person name="Karlsson M."/>
            <person name="Huettel B."/>
            <person name="Barry K.W."/>
            <person name="Haridas S."/>
            <person name="Chen C."/>
            <person name="Bauer D."/>
            <person name="Andreopoulos W."/>
            <person name="Pangilinan J."/>
            <person name="LaButti K."/>
            <person name="Riley R."/>
            <person name="Lipzen A."/>
            <person name="Clum A."/>
            <person name="Drula E."/>
            <person name="Henrissat B."/>
            <person name="Kohler A."/>
            <person name="Grigoriev I.V."/>
            <person name="Martin F.M."/>
            <person name="Hacquard S."/>
        </authorList>
    </citation>
    <scope>NUCLEOTIDE SEQUENCE</scope>
    <source>
        <strain evidence="2">MPI-CAGE-AT-0147</strain>
    </source>
</reference>
<protein>
    <recommendedName>
        <fullName evidence="1">2EXR domain-containing protein</fullName>
    </recommendedName>
</protein>
<dbReference type="InterPro" id="IPR045518">
    <property type="entry name" value="2EXR"/>
</dbReference>
<organism evidence="2 3">
    <name type="scientific">Dactylonectria macrodidyma</name>
    <dbReference type="NCBI Taxonomy" id="307937"/>
    <lineage>
        <taxon>Eukaryota</taxon>
        <taxon>Fungi</taxon>
        <taxon>Dikarya</taxon>
        <taxon>Ascomycota</taxon>
        <taxon>Pezizomycotina</taxon>
        <taxon>Sordariomycetes</taxon>
        <taxon>Hypocreomycetidae</taxon>
        <taxon>Hypocreales</taxon>
        <taxon>Nectriaceae</taxon>
        <taxon>Dactylonectria</taxon>
    </lineage>
</organism>
<dbReference type="Pfam" id="PF20150">
    <property type="entry name" value="2EXR"/>
    <property type="match status" value="1"/>
</dbReference>
<accession>A0A9P9I6E4</accession>